<keyword evidence="1 5" id="KW-0436">Ligase</keyword>
<dbReference type="GO" id="GO:0004357">
    <property type="term" value="F:glutamate-cysteine ligase activity"/>
    <property type="evidence" value="ECO:0007669"/>
    <property type="project" value="UniProtKB-EC"/>
</dbReference>
<comment type="caution">
    <text evidence="6">The sequence shown here is derived from an EMBL/GenBank/DDBJ whole genome shotgun (WGS) entry which is preliminary data.</text>
</comment>
<organism evidence="6 7">
    <name type="scientific">Actinomadura soli</name>
    <dbReference type="NCBI Taxonomy" id="2508997"/>
    <lineage>
        <taxon>Bacteria</taxon>
        <taxon>Bacillati</taxon>
        <taxon>Actinomycetota</taxon>
        <taxon>Actinomycetes</taxon>
        <taxon>Streptosporangiales</taxon>
        <taxon>Thermomonosporaceae</taxon>
        <taxon>Actinomadura</taxon>
    </lineage>
</organism>
<gene>
    <name evidence="6" type="ORF">ETD83_16690</name>
</gene>
<reference evidence="6 7" key="1">
    <citation type="submission" date="2019-05" db="EMBL/GenBank/DDBJ databases">
        <title>Draft genome sequence of Actinomadura sp. 14C53.</title>
        <authorList>
            <person name="Saricaoglu S."/>
            <person name="Isik K."/>
        </authorList>
    </citation>
    <scope>NUCLEOTIDE SEQUENCE [LARGE SCALE GENOMIC DNA]</scope>
    <source>
        <strain evidence="6 7">14C53</strain>
    </source>
</reference>
<dbReference type="Gene3D" id="3.30.590.20">
    <property type="match status" value="1"/>
</dbReference>
<dbReference type="AlphaFoldDB" id="A0A5C4JBY5"/>
<keyword evidence="7" id="KW-1185">Reference proteome</keyword>
<dbReference type="InterPro" id="IPR011793">
    <property type="entry name" value="YbdK"/>
</dbReference>
<comment type="function">
    <text evidence="5">ATP-dependent carboxylate-amine ligase which exhibits weak glutamate--cysteine ligase activity.</text>
</comment>
<evidence type="ECO:0000256" key="4">
    <source>
        <dbReference type="ARBA" id="ARBA00048819"/>
    </source>
</evidence>
<evidence type="ECO:0000256" key="1">
    <source>
        <dbReference type="ARBA" id="ARBA00022598"/>
    </source>
</evidence>
<protein>
    <recommendedName>
        <fullName evidence="5">Putative glutamate--cysteine ligase 2</fullName>
        <ecNumber evidence="5">6.3.2.2</ecNumber>
    </recommendedName>
    <alternativeName>
        <fullName evidence="5">Gamma-glutamylcysteine synthetase 2</fullName>
        <shortName evidence="5">GCS 2</shortName>
        <shortName evidence="5">Gamma-GCS 2</shortName>
    </alternativeName>
</protein>
<keyword evidence="2 5" id="KW-0547">Nucleotide-binding</keyword>
<dbReference type="EMBL" id="VCKW01000075">
    <property type="protein sequence ID" value="TMR00506.1"/>
    <property type="molecule type" value="Genomic_DNA"/>
</dbReference>
<dbReference type="InterPro" id="IPR006336">
    <property type="entry name" value="GCS2"/>
</dbReference>
<dbReference type="InterPro" id="IPR014746">
    <property type="entry name" value="Gln_synth/guanido_kin_cat_dom"/>
</dbReference>
<name>A0A5C4JBY5_9ACTN</name>
<sequence>MADKIRHTTSFLTKRSVKCAHCKQGVPARTSPARDVHRCTEGHNHLVTLRTGPRTFGVEEELLLVDPATGVPQAVSGSVIRYAQRHDELFLTGGRRSKPLETELQREQLETATPVCTSLAEISEHVRSARLAAAQSAAGVGVSVAALATSPVTVRPSLTPSHRYQRMLVAYGLAMDDQLTCGCHVHVGIESPDEGVAVLDRIRPWLPPLLALSANSPFWQGADTGYDSWRHEVWGRWPSSGPTELFGSAKAYRTTVEALLATGALLDEGMIYFDARLSRHYPTVEIRVPDVCLNADDAVLMAALVRALVDTAANAWREGDPPDPVRADLMRLAMWRAGRSGLRDDLVHPSTRCAAPAEQVVGALLDHLTPALDRSGDLDTVTAMLDGVLERGNGAQFQRAIYSRTHDVTAVAAAAVQHTVTV</sequence>
<dbReference type="NCBIfam" id="TIGR02050">
    <property type="entry name" value="gshA_cyan_rel"/>
    <property type="match status" value="1"/>
</dbReference>
<dbReference type="GO" id="GO:0042398">
    <property type="term" value="P:modified amino acid biosynthetic process"/>
    <property type="evidence" value="ECO:0007669"/>
    <property type="project" value="InterPro"/>
</dbReference>
<comment type="catalytic activity">
    <reaction evidence="4 5">
        <text>L-cysteine + L-glutamate + ATP = gamma-L-glutamyl-L-cysteine + ADP + phosphate + H(+)</text>
        <dbReference type="Rhea" id="RHEA:13285"/>
        <dbReference type="ChEBI" id="CHEBI:15378"/>
        <dbReference type="ChEBI" id="CHEBI:29985"/>
        <dbReference type="ChEBI" id="CHEBI:30616"/>
        <dbReference type="ChEBI" id="CHEBI:35235"/>
        <dbReference type="ChEBI" id="CHEBI:43474"/>
        <dbReference type="ChEBI" id="CHEBI:58173"/>
        <dbReference type="ChEBI" id="CHEBI:456216"/>
        <dbReference type="EC" id="6.3.2.2"/>
    </reaction>
</comment>
<proteinExistence type="inferred from homology"/>
<evidence type="ECO:0000313" key="7">
    <source>
        <dbReference type="Proteomes" id="UP000309174"/>
    </source>
</evidence>
<dbReference type="InterPro" id="IPR050141">
    <property type="entry name" value="GCL_type2/YbdK_subfam"/>
</dbReference>
<evidence type="ECO:0000256" key="3">
    <source>
        <dbReference type="ARBA" id="ARBA00022840"/>
    </source>
</evidence>
<dbReference type="NCBIfam" id="NF010041">
    <property type="entry name" value="PRK13517.1-1"/>
    <property type="match status" value="1"/>
</dbReference>
<dbReference type="GO" id="GO:0005524">
    <property type="term" value="F:ATP binding"/>
    <property type="evidence" value="ECO:0007669"/>
    <property type="project" value="UniProtKB-KW"/>
</dbReference>
<dbReference type="EC" id="6.3.2.2" evidence="5"/>
<accession>A0A5C4JBY5</accession>
<dbReference type="OrthoDB" id="9803842at2"/>
<dbReference type="Proteomes" id="UP000309174">
    <property type="component" value="Unassembled WGS sequence"/>
</dbReference>
<dbReference type="PANTHER" id="PTHR36510:SF1">
    <property type="entry name" value="GLUTAMATE--CYSTEINE LIGASE 2-RELATED"/>
    <property type="match status" value="1"/>
</dbReference>
<dbReference type="HAMAP" id="MF_01609">
    <property type="entry name" value="Glu_cys_ligase_2"/>
    <property type="match status" value="1"/>
</dbReference>
<evidence type="ECO:0000313" key="6">
    <source>
        <dbReference type="EMBL" id="TMR00506.1"/>
    </source>
</evidence>
<dbReference type="Pfam" id="PF04107">
    <property type="entry name" value="GCS2"/>
    <property type="match status" value="1"/>
</dbReference>
<evidence type="ECO:0000256" key="2">
    <source>
        <dbReference type="ARBA" id="ARBA00022741"/>
    </source>
</evidence>
<dbReference type="SUPFAM" id="SSF55931">
    <property type="entry name" value="Glutamine synthetase/guanido kinase"/>
    <property type="match status" value="1"/>
</dbReference>
<dbReference type="PANTHER" id="PTHR36510">
    <property type="entry name" value="GLUTAMATE--CYSTEINE LIGASE 2-RELATED"/>
    <property type="match status" value="1"/>
</dbReference>
<keyword evidence="3 5" id="KW-0067">ATP-binding</keyword>
<evidence type="ECO:0000256" key="5">
    <source>
        <dbReference type="HAMAP-Rule" id="MF_01609"/>
    </source>
</evidence>
<comment type="similarity">
    <text evidence="5">Belongs to the glutamate--cysteine ligase type 2 family. YbdK subfamily.</text>
</comment>